<dbReference type="Pfam" id="PF01541">
    <property type="entry name" value="GIY-YIG"/>
    <property type="match status" value="1"/>
</dbReference>
<dbReference type="InterPro" id="IPR000305">
    <property type="entry name" value="GIY-YIG_endonuc"/>
</dbReference>
<evidence type="ECO:0000259" key="1">
    <source>
        <dbReference type="PROSITE" id="PS50164"/>
    </source>
</evidence>
<evidence type="ECO:0000313" key="3">
    <source>
        <dbReference type="Proteomes" id="UP000177382"/>
    </source>
</evidence>
<dbReference type="SUPFAM" id="SSF82771">
    <property type="entry name" value="GIY-YIG endonuclease"/>
    <property type="match status" value="1"/>
</dbReference>
<organism evidence="2 3">
    <name type="scientific">Candidatus Woesebacteria bacterium RBG_16_42_24</name>
    <dbReference type="NCBI Taxonomy" id="1802485"/>
    <lineage>
        <taxon>Bacteria</taxon>
        <taxon>Candidatus Woeseibacteriota</taxon>
    </lineage>
</organism>
<sequence length="83" mass="9888">MFEVYALYNKKHNKIYIGQTANLDQRLELHNKGIFKNSFTGRFDGGWELIYVEPHDARVSALKREKQLKSYRGREFLRKKLLA</sequence>
<dbReference type="Gene3D" id="3.40.1440.10">
    <property type="entry name" value="GIY-YIG endonuclease"/>
    <property type="match status" value="1"/>
</dbReference>
<proteinExistence type="predicted"/>
<protein>
    <recommendedName>
        <fullName evidence="1">GIY-YIG domain-containing protein</fullName>
    </recommendedName>
</protein>
<dbReference type="InterPro" id="IPR035901">
    <property type="entry name" value="GIY-YIG_endonuc_sf"/>
</dbReference>
<name>A0A1F7XMP1_9BACT</name>
<dbReference type="AlphaFoldDB" id="A0A1F7XMP1"/>
<feature type="domain" description="GIY-YIG" evidence="1">
    <location>
        <begin position="1"/>
        <end position="78"/>
    </location>
</feature>
<accession>A0A1F7XMP1</accession>
<evidence type="ECO:0000313" key="2">
    <source>
        <dbReference type="EMBL" id="OGM16049.1"/>
    </source>
</evidence>
<reference evidence="2 3" key="1">
    <citation type="journal article" date="2016" name="Nat. Commun.">
        <title>Thousands of microbial genomes shed light on interconnected biogeochemical processes in an aquifer system.</title>
        <authorList>
            <person name="Anantharaman K."/>
            <person name="Brown C.T."/>
            <person name="Hug L.A."/>
            <person name="Sharon I."/>
            <person name="Castelle C.J."/>
            <person name="Probst A.J."/>
            <person name="Thomas B.C."/>
            <person name="Singh A."/>
            <person name="Wilkins M.J."/>
            <person name="Karaoz U."/>
            <person name="Brodie E.L."/>
            <person name="Williams K.H."/>
            <person name="Hubbard S.S."/>
            <person name="Banfield J.F."/>
        </authorList>
    </citation>
    <scope>NUCLEOTIDE SEQUENCE [LARGE SCALE GENOMIC DNA]</scope>
</reference>
<gene>
    <name evidence="2" type="ORF">A2V97_03305</name>
</gene>
<dbReference type="EMBL" id="MGFX01000001">
    <property type="protein sequence ID" value="OGM16049.1"/>
    <property type="molecule type" value="Genomic_DNA"/>
</dbReference>
<comment type="caution">
    <text evidence="2">The sequence shown here is derived from an EMBL/GenBank/DDBJ whole genome shotgun (WGS) entry which is preliminary data.</text>
</comment>
<dbReference type="PROSITE" id="PS50164">
    <property type="entry name" value="GIY_YIG"/>
    <property type="match status" value="1"/>
</dbReference>
<dbReference type="Proteomes" id="UP000177382">
    <property type="component" value="Unassembled WGS sequence"/>
</dbReference>